<keyword evidence="1" id="KW-0732">Signal</keyword>
<dbReference type="EMBL" id="JAGTUF010000006">
    <property type="protein sequence ID" value="MBR9971861.1"/>
    <property type="molecule type" value="Genomic_DNA"/>
</dbReference>
<organism evidence="2 3">
    <name type="scientific">Magnetospirillum sulfuroxidans</name>
    <dbReference type="NCBI Taxonomy" id="611300"/>
    <lineage>
        <taxon>Bacteria</taxon>
        <taxon>Pseudomonadati</taxon>
        <taxon>Pseudomonadota</taxon>
        <taxon>Alphaproteobacteria</taxon>
        <taxon>Rhodospirillales</taxon>
        <taxon>Rhodospirillaceae</taxon>
        <taxon>Magnetospirillum</taxon>
    </lineage>
</organism>
<comment type="caution">
    <text evidence="2">The sequence shown here is derived from an EMBL/GenBank/DDBJ whole genome shotgun (WGS) entry which is preliminary data.</text>
</comment>
<evidence type="ECO:0000313" key="3">
    <source>
        <dbReference type="Proteomes" id="UP000680714"/>
    </source>
</evidence>
<dbReference type="RefSeq" id="WP_211548035.1">
    <property type="nucleotide sequence ID" value="NZ_JAGTUF010000006.1"/>
</dbReference>
<evidence type="ECO:0000313" key="2">
    <source>
        <dbReference type="EMBL" id="MBR9971861.1"/>
    </source>
</evidence>
<protein>
    <submittedName>
        <fullName evidence="2">Uncharacterized protein</fullName>
    </submittedName>
</protein>
<accession>A0ABS5IBQ5</accession>
<feature type="chain" id="PRO_5045796091" evidence="1">
    <location>
        <begin position="17"/>
        <end position="89"/>
    </location>
</feature>
<gene>
    <name evidence="2" type="ORF">KEC16_09045</name>
</gene>
<feature type="signal peptide" evidence="1">
    <location>
        <begin position="1"/>
        <end position="16"/>
    </location>
</feature>
<dbReference type="Proteomes" id="UP000680714">
    <property type="component" value="Unassembled WGS sequence"/>
</dbReference>
<sequence length="89" mass="9410">MPISALVIACVGPMCAYTAPAISFDTVAQCEKAAPMIAGLSRAGMTNALWQPSSTSERTAFQCIDHATGAVLFSFDSAADDPHYKLLRE</sequence>
<reference evidence="2 3" key="1">
    <citation type="submission" date="2021-04" db="EMBL/GenBank/DDBJ databases">
        <title>Magnetospirillum sulfuroxidans sp. nov., a facultative chemolithoautotrophic sulfur-oxidizing alphaproteobacterium isolated from freshwater sediment and proposals for Paramagetospirillum gen. nov., and Magnetospirillaceae fam. nov.</title>
        <authorList>
            <person name="Koziaeva V."/>
            <person name="Geelhoed J.S."/>
            <person name="Sorokin D.Y."/>
            <person name="Grouzdev D.S."/>
        </authorList>
    </citation>
    <scope>NUCLEOTIDE SEQUENCE [LARGE SCALE GENOMIC DNA]</scope>
    <source>
        <strain evidence="2 3">J10</strain>
    </source>
</reference>
<proteinExistence type="predicted"/>
<name>A0ABS5IBQ5_9PROT</name>
<evidence type="ECO:0000256" key="1">
    <source>
        <dbReference type="SAM" id="SignalP"/>
    </source>
</evidence>
<keyword evidence="3" id="KW-1185">Reference proteome</keyword>